<keyword evidence="3" id="KW-1185">Reference proteome</keyword>
<dbReference type="Ensembl" id="ENSLCAT00010049486.1">
    <property type="protein sequence ID" value="ENSLCAP00010048288.1"/>
    <property type="gene ID" value="ENSLCAG00010022452.1"/>
</dbReference>
<accession>A0A4W6FDD8</accession>
<evidence type="ECO:0000313" key="2">
    <source>
        <dbReference type="Ensembl" id="ENSLCAP00010048288.1"/>
    </source>
</evidence>
<evidence type="ECO:0008006" key="4">
    <source>
        <dbReference type="Google" id="ProtNLM"/>
    </source>
</evidence>
<feature type="region of interest" description="Disordered" evidence="1">
    <location>
        <begin position="74"/>
        <end position="143"/>
    </location>
</feature>
<feature type="compositionally biased region" description="Polar residues" evidence="1">
    <location>
        <begin position="92"/>
        <end position="114"/>
    </location>
</feature>
<dbReference type="GeneTree" id="ENSGT00940000158313"/>
<reference evidence="2" key="2">
    <citation type="submission" date="2025-08" db="UniProtKB">
        <authorList>
            <consortium name="Ensembl"/>
        </authorList>
    </citation>
    <scope>IDENTIFICATION</scope>
</reference>
<reference evidence="3" key="1">
    <citation type="submission" date="2015-09" db="EMBL/GenBank/DDBJ databases">
        <authorList>
            <person name="Sai Rama Sridatta P."/>
        </authorList>
    </citation>
    <scope>NUCLEOTIDE SEQUENCE [LARGE SCALE GENOMIC DNA]</scope>
</reference>
<feature type="compositionally biased region" description="Polar residues" evidence="1">
    <location>
        <begin position="129"/>
        <end position="143"/>
    </location>
</feature>
<protein>
    <recommendedName>
        <fullName evidence="4">LIM domain and actin binding 1a</fullName>
    </recommendedName>
</protein>
<sequence length="143" mass="15761">MASVAPFGRRQWASQSLRVTAKELSIVSARGKNTAIAERFSKYQMAAEEGSAEKKKAVAEALPSTLRSGNLSVLKKRWEQQQQQQQPPSSSHRSQATPCSYTDPTPTPRSQLSLDQDAEPETQVHSEISESTSNQLQSAHPRI</sequence>
<dbReference type="AlphaFoldDB" id="A0A4W6FDD8"/>
<proteinExistence type="predicted"/>
<name>A0A4W6FDD8_LATCA</name>
<dbReference type="InParanoid" id="A0A4W6FDD8"/>
<organism evidence="2 3">
    <name type="scientific">Lates calcarifer</name>
    <name type="common">Barramundi</name>
    <name type="synonym">Holocentrus calcarifer</name>
    <dbReference type="NCBI Taxonomy" id="8187"/>
    <lineage>
        <taxon>Eukaryota</taxon>
        <taxon>Metazoa</taxon>
        <taxon>Chordata</taxon>
        <taxon>Craniata</taxon>
        <taxon>Vertebrata</taxon>
        <taxon>Euteleostomi</taxon>
        <taxon>Actinopterygii</taxon>
        <taxon>Neopterygii</taxon>
        <taxon>Teleostei</taxon>
        <taxon>Neoteleostei</taxon>
        <taxon>Acanthomorphata</taxon>
        <taxon>Carangaria</taxon>
        <taxon>Carangaria incertae sedis</taxon>
        <taxon>Centropomidae</taxon>
        <taxon>Lates</taxon>
    </lineage>
</organism>
<reference evidence="2" key="3">
    <citation type="submission" date="2025-09" db="UniProtKB">
        <authorList>
            <consortium name="Ensembl"/>
        </authorList>
    </citation>
    <scope>IDENTIFICATION</scope>
</reference>
<evidence type="ECO:0000313" key="3">
    <source>
        <dbReference type="Proteomes" id="UP000314980"/>
    </source>
</evidence>
<evidence type="ECO:0000256" key="1">
    <source>
        <dbReference type="SAM" id="MobiDB-lite"/>
    </source>
</evidence>
<feature type="compositionally biased region" description="Low complexity" evidence="1">
    <location>
        <begin position="80"/>
        <end position="91"/>
    </location>
</feature>
<dbReference type="Proteomes" id="UP000314980">
    <property type="component" value="Unassembled WGS sequence"/>
</dbReference>